<reference evidence="2" key="1">
    <citation type="journal article" date="2018" name="Nat. Microbiol.">
        <title>Leveraging single-cell genomics to expand the fungal tree of life.</title>
        <authorList>
            <person name="Ahrendt S.R."/>
            <person name="Quandt C.A."/>
            <person name="Ciobanu D."/>
            <person name="Clum A."/>
            <person name="Salamov A."/>
            <person name="Andreopoulos B."/>
            <person name="Cheng J.F."/>
            <person name="Woyke T."/>
            <person name="Pelin A."/>
            <person name="Henrissat B."/>
            <person name="Reynolds N.K."/>
            <person name="Benny G.L."/>
            <person name="Smith M.E."/>
            <person name="James T.Y."/>
            <person name="Grigoriev I.V."/>
        </authorList>
    </citation>
    <scope>NUCLEOTIDE SEQUENCE [LARGE SCALE GENOMIC DNA]</scope>
    <source>
        <strain evidence="2">Benny S71-1</strain>
    </source>
</reference>
<proteinExistence type="predicted"/>
<organism evidence="1 2">
    <name type="scientific">Syncephalis pseudoplumigaleata</name>
    <dbReference type="NCBI Taxonomy" id="1712513"/>
    <lineage>
        <taxon>Eukaryota</taxon>
        <taxon>Fungi</taxon>
        <taxon>Fungi incertae sedis</taxon>
        <taxon>Zoopagomycota</taxon>
        <taxon>Zoopagomycotina</taxon>
        <taxon>Zoopagomycetes</taxon>
        <taxon>Zoopagales</taxon>
        <taxon>Piptocephalidaceae</taxon>
        <taxon>Syncephalis</taxon>
    </lineage>
</organism>
<dbReference type="AlphaFoldDB" id="A0A4P9Z079"/>
<dbReference type="InterPro" id="IPR018608">
    <property type="entry name" value="Gti1/Pac2"/>
</dbReference>
<feature type="non-terminal residue" evidence="1">
    <location>
        <position position="182"/>
    </location>
</feature>
<evidence type="ECO:0000313" key="2">
    <source>
        <dbReference type="Proteomes" id="UP000278143"/>
    </source>
</evidence>
<dbReference type="OrthoDB" id="5572844at2759"/>
<keyword evidence="2" id="KW-1185">Reference proteome</keyword>
<name>A0A4P9Z079_9FUNG</name>
<dbReference type="Pfam" id="PF09729">
    <property type="entry name" value="Gti1_Pac2"/>
    <property type="match status" value="1"/>
</dbReference>
<protein>
    <submittedName>
        <fullName evidence="1">Gluconate transport inducer 1/Pac2</fullName>
    </submittedName>
</protein>
<dbReference type="PANTHER" id="PTHR28027:SF1">
    <property type="entry name" value="CAMP INDEPENDENT REGULATORY PROTEIN (AFU_ORTHOLOGUE AFUA_3G09640)"/>
    <property type="match status" value="1"/>
</dbReference>
<dbReference type="Proteomes" id="UP000278143">
    <property type="component" value="Unassembled WGS sequence"/>
</dbReference>
<dbReference type="PANTHER" id="PTHR28027">
    <property type="entry name" value="TRANSCRIPTIONAL REGULATOR MIT1"/>
    <property type="match status" value="1"/>
</dbReference>
<evidence type="ECO:0000313" key="1">
    <source>
        <dbReference type="EMBL" id="RKP25784.1"/>
    </source>
</evidence>
<accession>A0A4P9Z079</accession>
<sequence length="182" mass="20886">METYFGYIETVQDALLIFESCRIGALPRVHRRLNERERRWLRSGSVYVWDEEESDVRRWTDGRLWSPSRIRGRFLVYRELSCRRTEAMDVDSPEDPLSDAVMSGTGGSHAYGGRGHSYSNSNGSIVPNGLIKRTIAVETSSGRRLHLISYFSEADLASGALPRPRFDPRLQHVQIPREIYPE</sequence>
<gene>
    <name evidence="1" type="ORF">SYNPS1DRAFT_5712</name>
</gene>
<dbReference type="EMBL" id="KZ989620">
    <property type="protein sequence ID" value="RKP25784.1"/>
    <property type="molecule type" value="Genomic_DNA"/>
</dbReference>
<dbReference type="GO" id="GO:0003677">
    <property type="term" value="F:DNA binding"/>
    <property type="evidence" value="ECO:0007669"/>
    <property type="project" value="TreeGrafter"/>
</dbReference>